<gene>
    <name evidence="3" type="ORF">EFL26_14235</name>
</gene>
<dbReference type="Pfam" id="PF00583">
    <property type="entry name" value="Acetyltransf_1"/>
    <property type="match status" value="1"/>
</dbReference>
<dbReference type="OrthoDB" id="3767306at2"/>
<dbReference type="InterPro" id="IPR016181">
    <property type="entry name" value="Acyl_CoA_acyltransferase"/>
</dbReference>
<dbReference type="InterPro" id="IPR000182">
    <property type="entry name" value="GNAT_dom"/>
</dbReference>
<dbReference type="Proteomes" id="UP000279994">
    <property type="component" value="Unassembled WGS sequence"/>
</dbReference>
<name>A0A3N0GQI4_9ACTN</name>
<keyword evidence="3" id="KW-0808">Transferase</keyword>
<dbReference type="PROSITE" id="PS51186">
    <property type="entry name" value="GNAT"/>
    <property type="match status" value="1"/>
</dbReference>
<feature type="region of interest" description="Disordered" evidence="1">
    <location>
        <begin position="1"/>
        <end position="29"/>
    </location>
</feature>
<feature type="domain" description="N-acetyltransferase" evidence="2">
    <location>
        <begin position="1"/>
        <end position="145"/>
    </location>
</feature>
<accession>A0A3N0GQI4</accession>
<evidence type="ECO:0000313" key="4">
    <source>
        <dbReference type="Proteomes" id="UP000279994"/>
    </source>
</evidence>
<dbReference type="EMBL" id="RJSF01000040">
    <property type="protein sequence ID" value="RNM14422.1"/>
    <property type="molecule type" value="Genomic_DNA"/>
</dbReference>
<evidence type="ECO:0000313" key="3">
    <source>
        <dbReference type="EMBL" id="RNM14422.1"/>
    </source>
</evidence>
<dbReference type="SUPFAM" id="SSF55729">
    <property type="entry name" value="Acyl-CoA N-acyltransferases (Nat)"/>
    <property type="match status" value="1"/>
</dbReference>
<reference evidence="3 4" key="1">
    <citation type="submission" date="2018-11" db="EMBL/GenBank/DDBJ databases">
        <authorList>
            <person name="Li F."/>
        </authorList>
    </citation>
    <scope>NUCLEOTIDE SEQUENCE [LARGE SCALE GENOMIC DNA]</scope>
    <source>
        <strain evidence="3 4">Gsoil 818</strain>
    </source>
</reference>
<evidence type="ECO:0000256" key="1">
    <source>
        <dbReference type="SAM" id="MobiDB-lite"/>
    </source>
</evidence>
<organism evidence="3 4">
    <name type="scientific">Nocardioides pocheonensis</name>
    <dbReference type="NCBI Taxonomy" id="661485"/>
    <lineage>
        <taxon>Bacteria</taxon>
        <taxon>Bacillati</taxon>
        <taxon>Actinomycetota</taxon>
        <taxon>Actinomycetes</taxon>
        <taxon>Propionibacteriales</taxon>
        <taxon>Nocardioidaceae</taxon>
        <taxon>Nocardioides</taxon>
    </lineage>
</organism>
<protein>
    <submittedName>
        <fullName evidence="3">GNAT family N-acetyltransferase</fullName>
    </submittedName>
</protein>
<sequence>MTGDDVPEAERLSDEAFTPLAEPGMSTNRSPEAQAMWRVRADHLLATDPAGCWVAERDGTMLGFATSFRRDLTWFLATYAVRPDLQGAGLGRALLEAALTHARGCLRGMLSASRDPRAFRRYRHAGFTLHPQMVLHGRVDRSTLPVVDEHLREGTETDFDLLDSLDRQRRDAAHGADHAVLLAQNRLVVVDRASGSGYAYIAGDGKPAVICASSRRVAASLLWEAVASAPEELVVPHVTAANEWAIDVGLAAGLSVDTSGYLAVRGMKPPAPYVHHGALL</sequence>
<proteinExistence type="predicted"/>
<dbReference type="GO" id="GO:0016747">
    <property type="term" value="F:acyltransferase activity, transferring groups other than amino-acyl groups"/>
    <property type="evidence" value="ECO:0007669"/>
    <property type="project" value="InterPro"/>
</dbReference>
<comment type="caution">
    <text evidence="3">The sequence shown here is derived from an EMBL/GenBank/DDBJ whole genome shotgun (WGS) entry which is preliminary data.</text>
</comment>
<dbReference type="AlphaFoldDB" id="A0A3N0GQI4"/>
<dbReference type="Gene3D" id="3.40.630.30">
    <property type="match status" value="1"/>
</dbReference>
<dbReference type="CDD" id="cd04301">
    <property type="entry name" value="NAT_SF"/>
    <property type="match status" value="1"/>
</dbReference>
<keyword evidence="4" id="KW-1185">Reference proteome</keyword>
<evidence type="ECO:0000259" key="2">
    <source>
        <dbReference type="PROSITE" id="PS51186"/>
    </source>
</evidence>